<dbReference type="GO" id="GO:0004672">
    <property type="term" value="F:protein kinase activity"/>
    <property type="evidence" value="ECO:0007669"/>
    <property type="project" value="InterPro"/>
</dbReference>
<protein>
    <submittedName>
        <fullName evidence="4">Testis-specific serine/threonine-protein kinase 6</fullName>
    </submittedName>
</protein>
<dbReference type="Pfam" id="PF07714">
    <property type="entry name" value="PK_Tyr_Ser-Thr"/>
    <property type="match status" value="1"/>
</dbReference>
<dbReference type="InterPro" id="IPR017441">
    <property type="entry name" value="Protein_kinase_ATP_BS"/>
</dbReference>
<name>A0A195CUW2_9HYME</name>
<accession>A0A195CUW2</accession>
<dbReference type="STRING" id="456900.A0A195CUW2"/>
<evidence type="ECO:0000313" key="5">
    <source>
        <dbReference type="Proteomes" id="UP000078542"/>
    </source>
</evidence>
<evidence type="ECO:0000259" key="3">
    <source>
        <dbReference type="PROSITE" id="PS50011"/>
    </source>
</evidence>
<dbReference type="InterPro" id="IPR001245">
    <property type="entry name" value="Ser-Thr/Tyr_kinase_cat_dom"/>
</dbReference>
<feature type="region of interest" description="Disordered" evidence="2">
    <location>
        <begin position="106"/>
        <end position="139"/>
    </location>
</feature>
<proteinExistence type="predicted"/>
<dbReference type="PROSITE" id="PS00107">
    <property type="entry name" value="PROTEIN_KINASE_ATP"/>
    <property type="match status" value="1"/>
</dbReference>
<reference evidence="4 5" key="1">
    <citation type="submission" date="2016-03" db="EMBL/GenBank/DDBJ databases">
        <title>Cyphomyrmex costatus WGS genome.</title>
        <authorList>
            <person name="Nygaard S."/>
            <person name="Hu H."/>
            <person name="Boomsma J."/>
            <person name="Zhang G."/>
        </authorList>
    </citation>
    <scope>NUCLEOTIDE SEQUENCE [LARGE SCALE GENOMIC DNA]</scope>
    <source>
        <strain evidence="4">MS0001</strain>
        <tissue evidence="4">Whole body</tissue>
    </source>
</reference>
<sequence length="139" mass="15783">MAKRLSPRNSEVNALEQRGYLIGKKIGQGSYATVHLAEYIDGASMKKMRLACKIFDKEKAPDDFLDKFFPRELEILTKIENPHIIQLIREEQFWCTAFCNAVRVSSSSEHRPADSRTGHHSQTYAREDAGPRVGESKEG</sequence>
<keyword evidence="4" id="KW-0808">Transferase</keyword>
<feature type="binding site" evidence="1">
    <location>
        <position position="53"/>
    </location>
    <ligand>
        <name>ATP</name>
        <dbReference type="ChEBI" id="CHEBI:30616"/>
    </ligand>
</feature>
<keyword evidence="1" id="KW-0067">ATP-binding</keyword>
<keyword evidence="5" id="KW-1185">Reference proteome</keyword>
<feature type="compositionally biased region" description="Basic and acidic residues" evidence="2">
    <location>
        <begin position="125"/>
        <end position="139"/>
    </location>
</feature>
<evidence type="ECO:0000313" key="4">
    <source>
        <dbReference type="EMBL" id="KYN04471.1"/>
    </source>
</evidence>
<organism evidence="4 5">
    <name type="scientific">Cyphomyrmex costatus</name>
    <dbReference type="NCBI Taxonomy" id="456900"/>
    <lineage>
        <taxon>Eukaryota</taxon>
        <taxon>Metazoa</taxon>
        <taxon>Ecdysozoa</taxon>
        <taxon>Arthropoda</taxon>
        <taxon>Hexapoda</taxon>
        <taxon>Insecta</taxon>
        <taxon>Pterygota</taxon>
        <taxon>Neoptera</taxon>
        <taxon>Endopterygota</taxon>
        <taxon>Hymenoptera</taxon>
        <taxon>Apocrita</taxon>
        <taxon>Aculeata</taxon>
        <taxon>Formicoidea</taxon>
        <taxon>Formicidae</taxon>
        <taxon>Myrmicinae</taxon>
        <taxon>Cyphomyrmex</taxon>
    </lineage>
</organism>
<dbReference type="PROSITE" id="PS50011">
    <property type="entry name" value="PROTEIN_KINASE_DOM"/>
    <property type="match status" value="1"/>
</dbReference>
<dbReference type="InterPro" id="IPR000719">
    <property type="entry name" value="Prot_kinase_dom"/>
</dbReference>
<dbReference type="AlphaFoldDB" id="A0A195CUW2"/>
<dbReference type="Proteomes" id="UP000078542">
    <property type="component" value="Unassembled WGS sequence"/>
</dbReference>
<keyword evidence="4" id="KW-0418">Kinase</keyword>
<keyword evidence="1" id="KW-0547">Nucleotide-binding</keyword>
<evidence type="ECO:0000256" key="2">
    <source>
        <dbReference type="SAM" id="MobiDB-lite"/>
    </source>
</evidence>
<dbReference type="GO" id="GO:0005524">
    <property type="term" value="F:ATP binding"/>
    <property type="evidence" value="ECO:0007669"/>
    <property type="project" value="UniProtKB-UniRule"/>
</dbReference>
<dbReference type="EMBL" id="KQ977276">
    <property type="protein sequence ID" value="KYN04471.1"/>
    <property type="molecule type" value="Genomic_DNA"/>
</dbReference>
<dbReference type="Gene3D" id="3.30.200.20">
    <property type="entry name" value="Phosphorylase Kinase, domain 1"/>
    <property type="match status" value="1"/>
</dbReference>
<evidence type="ECO:0000256" key="1">
    <source>
        <dbReference type="PROSITE-ProRule" id="PRU10141"/>
    </source>
</evidence>
<dbReference type="InterPro" id="IPR011009">
    <property type="entry name" value="Kinase-like_dom_sf"/>
</dbReference>
<feature type="compositionally biased region" description="Basic and acidic residues" evidence="2">
    <location>
        <begin position="108"/>
        <end position="117"/>
    </location>
</feature>
<dbReference type="SUPFAM" id="SSF56112">
    <property type="entry name" value="Protein kinase-like (PK-like)"/>
    <property type="match status" value="1"/>
</dbReference>
<gene>
    <name evidence="4" type="ORF">ALC62_04695</name>
</gene>
<feature type="domain" description="Protein kinase" evidence="3">
    <location>
        <begin position="20"/>
        <end position="139"/>
    </location>
</feature>